<name>A0A1E8CG24_9GAMM</name>
<dbReference type="Proteomes" id="UP000175669">
    <property type="component" value="Unassembled WGS sequence"/>
</dbReference>
<organism evidence="2 3">
    <name type="scientific">Pseudohongiella acticola</name>
    <dbReference type="NCBI Taxonomy" id="1524254"/>
    <lineage>
        <taxon>Bacteria</taxon>
        <taxon>Pseudomonadati</taxon>
        <taxon>Pseudomonadota</taxon>
        <taxon>Gammaproteobacteria</taxon>
        <taxon>Pseudomonadales</taxon>
        <taxon>Pseudohongiellaceae</taxon>
        <taxon>Pseudohongiella</taxon>
    </lineage>
</organism>
<keyword evidence="3" id="KW-1185">Reference proteome</keyword>
<dbReference type="PROSITE" id="PS50943">
    <property type="entry name" value="HTH_CROC1"/>
    <property type="match status" value="1"/>
</dbReference>
<dbReference type="Gene3D" id="1.10.260.40">
    <property type="entry name" value="lambda repressor-like DNA-binding domains"/>
    <property type="match status" value="1"/>
</dbReference>
<protein>
    <recommendedName>
        <fullName evidence="1">HTH cro/C1-type domain-containing protein</fullName>
    </recommendedName>
</protein>
<feature type="domain" description="HTH cro/C1-type" evidence="1">
    <location>
        <begin position="6"/>
        <end position="34"/>
    </location>
</feature>
<gene>
    <name evidence="2" type="ORF">PHACT_12690</name>
</gene>
<dbReference type="InterPro" id="IPR001387">
    <property type="entry name" value="Cro/C1-type_HTH"/>
</dbReference>
<proteinExistence type="predicted"/>
<dbReference type="SUPFAM" id="SSF47413">
    <property type="entry name" value="lambda repressor-like DNA-binding domains"/>
    <property type="match status" value="1"/>
</dbReference>
<dbReference type="AlphaFoldDB" id="A0A1E8CG24"/>
<sequence>MTRTPIDKYMQDKKLSQSEMAAAVGLTQGAISKMILRRRQIFVIESGGRLILVEEKPVAGSIAESSHESVAQSVSKPICASIQ</sequence>
<dbReference type="GO" id="GO:0003677">
    <property type="term" value="F:DNA binding"/>
    <property type="evidence" value="ECO:0007669"/>
    <property type="project" value="InterPro"/>
</dbReference>
<evidence type="ECO:0000313" key="3">
    <source>
        <dbReference type="Proteomes" id="UP000175669"/>
    </source>
</evidence>
<dbReference type="InterPro" id="IPR010982">
    <property type="entry name" value="Lambda_DNA-bd_dom_sf"/>
</dbReference>
<evidence type="ECO:0000313" key="2">
    <source>
        <dbReference type="EMBL" id="OFE11408.1"/>
    </source>
</evidence>
<reference evidence="3" key="1">
    <citation type="submission" date="2016-07" db="EMBL/GenBank/DDBJ databases">
        <authorList>
            <person name="Florea S."/>
            <person name="Webb J.S."/>
            <person name="Jaromczyk J."/>
            <person name="Schardl C.L."/>
        </authorList>
    </citation>
    <scope>NUCLEOTIDE SEQUENCE [LARGE SCALE GENOMIC DNA]</scope>
    <source>
        <strain evidence="3">KCTC 42131</strain>
    </source>
</reference>
<comment type="caution">
    <text evidence="2">The sequence shown here is derived from an EMBL/GenBank/DDBJ whole genome shotgun (WGS) entry which is preliminary data.</text>
</comment>
<dbReference type="EMBL" id="MASR01000002">
    <property type="protein sequence ID" value="OFE11408.1"/>
    <property type="molecule type" value="Genomic_DNA"/>
</dbReference>
<evidence type="ECO:0000259" key="1">
    <source>
        <dbReference type="PROSITE" id="PS50943"/>
    </source>
</evidence>
<accession>A0A1E8CG24</accession>